<comment type="caution">
    <text evidence="4">The sequence shown here is derived from an EMBL/GenBank/DDBJ whole genome shotgun (WGS) entry which is preliminary data.</text>
</comment>
<dbReference type="SUPFAM" id="SSF47188">
    <property type="entry name" value="Hemerythrin-like"/>
    <property type="match status" value="1"/>
</dbReference>
<dbReference type="EMBL" id="SADE01000001">
    <property type="protein sequence ID" value="RVU38959.1"/>
    <property type="molecule type" value="Genomic_DNA"/>
</dbReference>
<protein>
    <recommendedName>
        <fullName evidence="6">Hemerythrin-like domain-containing protein</fullName>
    </recommendedName>
</protein>
<dbReference type="InterPro" id="IPR035938">
    <property type="entry name" value="Hemerythrin-like_sf"/>
</dbReference>
<evidence type="ECO:0000256" key="2">
    <source>
        <dbReference type="ARBA" id="ARBA00022723"/>
    </source>
</evidence>
<gene>
    <name evidence="4" type="ORF">EOI86_06760</name>
</gene>
<dbReference type="Gene3D" id="1.20.120.50">
    <property type="entry name" value="Hemerythrin-like"/>
    <property type="match status" value="1"/>
</dbReference>
<keyword evidence="3" id="KW-0408">Iron</keyword>
<keyword evidence="5" id="KW-1185">Reference proteome</keyword>
<name>A0A3S2VQ22_9PROT</name>
<accession>A0A3S2VQ22</accession>
<dbReference type="InterPro" id="IPR016131">
    <property type="entry name" value="Haemerythrin_Fe_BS"/>
</dbReference>
<evidence type="ECO:0000256" key="1">
    <source>
        <dbReference type="ARBA" id="ARBA00010587"/>
    </source>
</evidence>
<sequence>MQEIDDDHQSVVDALEEVRIHLENSEYSHVKKTREITQTLLSHFRHEEDLMRHVDYPHTEAHCIHHDQTLGHIYRIVGNAELQETVTLGDLRDLYRTLLDDIFSADMNFHKYLLETNRLRN</sequence>
<dbReference type="OrthoDB" id="7305302at2"/>
<evidence type="ECO:0000313" key="4">
    <source>
        <dbReference type="EMBL" id="RVU38959.1"/>
    </source>
</evidence>
<dbReference type="PROSITE" id="PS00550">
    <property type="entry name" value="HEMERYTHRINS"/>
    <property type="match status" value="1"/>
</dbReference>
<dbReference type="GO" id="GO:0046872">
    <property type="term" value="F:metal ion binding"/>
    <property type="evidence" value="ECO:0007669"/>
    <property type="project" value="UniProtKB-KW"/>
</dbReference>
<organism evidence="4 5">
    <name type="scientific">Hwanghaeella grinnelliae</name>
    <dbReference type="NCBI Taxonomy" id="2500179"/>
    <lineage>
        <taxon>Bacteria</taxon>
        <taxon>Pseudomonadati</taxon>
        <taxon>Pseudomonadota</taxon>
        <taxon>Alphaproteobacteria</taxon>
        <taxon>Rhodospirillales</taxon>
        <taxon>Rhodospirillaceae</taxon>
        <taxon>Hwanghaeella</taxon>
    </lineage>
</organism>
<comment type="similarity">
    <text evidence="1">Belongs to the hemerythrin family.</text>
</comment>
<evidence type="ECO:0000313" key="5">
    <source>
        <dbReference type="Proteomes" id="UP000287447"/>
    </source>
</evidence>
<evidence type="ECO:0000256" key="3">
    <source>
        <dbReference type="ARBA" id="ARBA00023004"/>
    </source>
</evidence>
<reference evidence="5" key="1">
    <citation type="submission" date="2019-01" db="EMBL/GenBank/DDBJ databases">
        <title>Gri0909 isolated from a small marine red alga.</title>
        <authorList>
            <person name="Kim J."/>
            <person name="Jeong S.E."/>
            <person name="Jeon C.O."/>
        </authorList>
    </citation>
    <scope>NUCLEOTIDE SEQUENCE [LARGE SCALE GENOMIC DNA]</scope>
    <source>
        <strain evidence="5">Gri0909</strain>
    </source>
</reference>
<evidence type="ECO:0008006" key="6">
    <source>
        <dbReference type="Google" id="ProtNLM"/>
    </source>
</evidence>
<dbReference type="RefSeq" id="WP_127764331.1">
    <property type="nucleotide sequence ID" value="NZ_SADE01000001.1"/>
</dbReference>
<keyword evidence="2" id="KW-0479">Metal-binding</keyword>
<dbReference type="AlphaFoldDB" id="A0A3S2VQ22"/>
<dbReference type="Proteomes" id="UP000287447">
    <property type="component" value="Unassembled WGS sequence"/>
</dbReference>
<proteinExistence type="inferred from homology"/>